<gene>
    <name evidence="3" type="ORF">MMUR_55010</name>
</gene>
<dbReference type="InterPro" id="IPR036188">
    <property type="entry name" value="FAD/NAD-bd_sf"/>
</dbReference>
<dbReference type="GO" id="GO:0005737">
    <property type="term" value="C:cytoplasm"/>
    <property type="evidence" value="ECO:0007669"/>
    <property type="project" value="TreeGrafter"/>
</dbReference>
<comment type="caution">
    <text evidence="3">The sequence shown here is derived from an EMBL/GenBank/DDBJ whole genome shotgun (WGS) entry which is preliminary data.</text>
</comment>
<reference evidence="3 4" key="1">
    <citation type="journal article" date="2019" name="Emerg. Microbes Infect.">
        <title>Comprehensive subspecies identification of 175 nontuberculous mycobacteria species based on 7547 genomic profiles.</title>
        <authorList>
            <person name="Matsumoto Y."/>
            <person name="Kinjo T."/>
            <person name="Motooka D."/>
            <person name="Nabeya D."/>
            <person name="Jung N."/>
            <person name="Uechi K."/>
            <person name="Horii T."/>
            <person name="Iida T."/>
            <person name="Fujita J."/>
            <person name="Nakamura S."/>
        </authorList>
    </citation>
    <scope>NUCLEOTIDE SEQUENCE [LARGE SCALE GENOMIC DNA]</scope>
    <source>
        <strain evidence="3 4">JCM 13392</strain>
    </source>
</reference>
<evidence type="ECO:0000313" key="4">
    <source>
        <dbReference type="Proteomes" id="UP000465241"/>
    </source>
</evidence>
<sequence length="381" mass="39716">MQKRIVVVGDGILGASVAHACAQSGAAVTVIGSGPGSGATWRSFGWLGAAQEVPESYHRLRLTSLARYREFAATPLFDGAVRFCGGLAWETDSSTVQLIQGADEVERVAQTFTRLRALGHSVESIDRARALQLEPALAPGALPTDGILLARDEGWVDLPAFTGLLLSEVVRYGGRLIVDGRARVTEVDGRARVVLSDGTPVAGDEVVVAVGSQSTQLLEAVGVAVPQRSTKGALLFTQPSSLQLRTLIRTPVGSLRPRPGGGAVVHTSVIENALTDDGAGGFTVDGESVAASLADLSELFAGGAPLQLDRVATGLRPIPGDGWSVVGKLEALPGCWISFSHSGATLGPIFGELLASEILEPGFRTPLLDAYRPERFVVSPA</sequence>
<name>A0A7I9WUE6_9MYCO</name>
<feature type="domain" description="FAD dependent oxidoreductase" evidence="2">
    <location>
        <begin position="4"/>
        <end position="356"/>
    </location>
</feature>
<keyword evidence="1" id="KW-0560">Oxidoreductase</keyword>
<protein>
    <submittedName>
        <fullName evidence="3">D-amino-acid oxidase</fullName>
    </submittedName>
</protein>
<dbReference type="Proteomes" id="UP000465241">
    <property type="component" value="Unassembled WGS sequence"/>
</dbReference>
<dbReference type="Pfam" id="PF01266">
    <property type="entry name" value="DAO"/>
    <property type="match status" value="1"/>
</dbReference>
<keyword evidence="4" id="KW-1185">Reference proteome</keyword>
<dbReference type="PANTHER" id="PTHR13847">
    <property type="entry name" value="SARCOSINE DEHYDROGENASE-RELATED"/>
    <property type="match status" value="1"/>
</dbReference>
<dbReference type="Gene3D" id="3.30.9.10">
    <property type="entry name" value="D-Amino Acid Oxidase, subunit A, domain 2"/>
    <property type="match status" value="1"/>
</dbReference>
<dbReference type="RefSeq" id="WP_193491160.1">
    <property type="nucleotide sequence ID" value="NZ_BAAAMC010000035.1"/>
</dbReference>
<dbReference type="AlphaFoldDB" id="A0A7I9WUE6"/>
<evidence type="ECO:0000256" key="1">
    <source>
        <dbReference type="ARBA" id="ARBA00023002"/>
    </source>
</evidence>
<dbReference type="PANTHER" id="PTHR13847:SF289">
    <property type="entry name" value="GLYCINE OXIDASE"/>
    <property type="match status" value="1"/>
</dbReference>
<proteinExistence type="predicted"/>
<accession>A0A7I9WUE6</accession>
<dbReference type="SUPFAM" id="SSF51905">
    <property type="entry name" value="FAD/NAD(P)-binding domain"/>
    <property type="match status" value="1"/>
</dbReference>
<dbReference type="GO" id="GO:0016491">
    <property type="term" value="F:oxidoreductase activity"/>
    <property type="evidence" value="ECO:0007669"/>
    <property type="project" value="UniProtKB-KW"/>
</dbReference>
<evidence type="ECO:0000259" key="2">
    <source>
        <dbReference type="Pfam" id="PF01266"/>
    </source>
</evidence>
<dbReference type="Gene3D" id="3.50.50.60">
    <property type="entry name" value="FAD/NAD(P)-binding domain"/>
    <property type="match status" value="1"/>
</dbReference>
<evidence type="ECO:0000313" key="3">
    <source>
        <dbReference type="EMBL" id="GFG61365.1"/>
    </source>
</evidence>
<dbReference type="EMBL" id="BLKT01000003">
    <property type="protein sequence ID" value="GFG61365.1"/>
    <property type="molecule type" value="Genomic_DNA"/>
</dbReference>
<dbReference type="InterPro" id="IPR006076">
    <property type="entry name" value="FAD-dep_OxRdtase"/>
</dbReference>
<organism evidence="3 4">
    <name type="scientific">Mycolicibacterium murale</name>
    <dbReference type="NCBI Taxonomy" id="182220"/>
    <lineage>
        <taxon>Bacteria</taxon>
        <taxon>Bacillati</taxon>
        <taxon>Actinomycetota</taxon>
        <taxon>Actinomycetes</taxon>
        <taxon>Mycobacteriales</taxon>
        <taxon>Mycobacteriaceae</taxon>
        <taxon>Mycolicibacterium</taxon>
    </lineage>
</organism>